<comment type="caution">
    <text evidence="8">Lacks conserved residue(s) required for the propagation of feature annotation.</text>
</comment>
<comment type="caution">
    <text evidence="13">The sequence shown here is derived from an EMBL/GenBank/DDBJ whole genome shotgun (WGS) entry which is preliminary data.</text>
</comment>
<protein>
    <recommendedName>
        <fullName evidence="4 8">L-lactate dehydrogenase</fullName>
        <shortName evidence="8">L-LDH</shortName>
        <ecNumber evidence="4 8">1.1.1.27</ecNumber>
    </recommendedName>
</protein>
<dbReference type="SUPFAM" id="SSF56327">
    <property type="entry name" value="LDH C-terminal domain-like"/>
    <property type="match status" value="1"/>
</dbReference>
<dbReference type="PANTHER" id="PTHR43128">
    <property type="entry name" value="L-2-HYDROXYCARBOXYLATE DEHYDROGENASE (NAD(P)(+))"/>
    <property type="match status" value="1"/>
</dbReference>
<evidence type="ECO:0000256" key="6">
    <source>
        <dbReference type="ARBA" id="ARBA00023027"/>
    </source>
</evidence>
<comment type="subunit">
    <text evidence="8">Homotetramer.</text>
</comment>
<keyword evidence="14" id="KW-1185">Reference proteome</keyword>
<feature type="binding site" evidence="8">
    <location>
        <begin position="117"/>
        <end position="120"/>
    </location>
    <ligand>
        <name>substrate</name>
    </ligand>
</feature>
<feature type="binding site" evidence="8">
    <location>
        <position position="150"/>
    </location>
    <ligand>
        <name>beta-D-fructose 1,6-bisphosphate</name>
        <dbReference type="ChEBI" id="CHEBI:32966"/>
        <note>allosteric activator</note>
    </ligand>
</feature>
<keyword evidence="8" id="KW-0021">Allosteric enzyme</keyword>
<name>A0A6B3SSM5_9BURK</name>
<dbReference type="InterPro" id="IPR001557">
    <property type="entry name" value="L-lactate/malate_DH"/>
</dbReference>
<dbReference type="PROSITE" id="PS00064">
    <property type="entry name" value="L_LDH"/>
    <property type="match status" value="1"/>
</dbReference>
<feature type="binding site" evidence="8">
    <location>
        <position position="227"/>
    </location>
    <ligand>
        <name>substrate</name>
    </ligand>
</feature>
<dbReference type="EC" id="1.1.1.27" evidence="4 8"/>
<comment type="subcellular location">
    <subcellularLocation>
        <location evidence="8">Cytoplasm</location>
    </subcellularLocation>
</comment>
<dbReference type="InterPro" id="IPR036291">
    <property type="entry name" value="NAD(P)-bd_dom_sf"/>
</dbReference>
<comment type="similarity">
    <text evidence="3 8">Belongs to the LDH/MDH superfamily. LDH family.</text>
</comment>
<comment type="function">
    <text evidence="1">Catalyzes the reversible oxidation of malate to oxaloacetate.</text>
</comment>
<dbReference type="RefSeq" id="WP_163964490.1">
    <property type="nucleotide sequence ID" value="NZ_JAAIVB010000048.1"/>
</dbReference>
<evidence type="ECO:0000259" key="11">
    <source>
        <dbReference type="Pfam" id="PF00056"/>
    </source>
</evidence>
<keyword evidence="6 8" id="KW-0520">NAD</keyword>
<dbReference type="InterPro" id="IPR015955">
    <property type="entry name" value="Lactate_DH/Glyco_Ohase_4_C"/>
</dbReference>
<dbReference type="PIRSF" id="PIRSF000102">
    <property type="entry name" value="Lac_mal_DH"/>
    <property type="match status" value="1"/>
</dbReference>
<evidence type="ECO:0000256" key="5">
    <source>
        <dbReference type="ARBA" id="ARBA00023002"/>
    </source>
</evidence>
<dbReference type="Pfam" id="PF00056">
    <property type="entry name" value="Ldh_1_N"/>
    <property type="match status" value="1"/>
</dbReference>
<dbReference type="GO" id="GO:0006089">
    <property type="term" value="P:lactate metabolic process"/>
    <property type="evidence" value="ECO:0007669"/>
    <property type="project" value="TreeGrafter"/>
</dbReference>
<feature type="active site" description="Proton acceptor" evidence="8 9">
    <location>
        <position position="172"/>
    </location>
</feature>
<comment type="catalytic activity">
    <reaction evidence="7 8">
        <text>(S)-lactate + NAD(+) = pyruvate + NADH + H(+)</text>
        <dbReference type="Rhea" id="RHEA:23444"/>
        <dbReference type="ChEBI" id="CHEBI:15361"/>
        <dbReference type="ChEBI" id="CHEBI:15378"/>
        <dbReference type="ChEBI" id="CHEBI:16651"/>
        <dbReference type="ChEBI" id="CHEBI:57540"/>
        <dbReference type="ChEBI" id="CHEBI:57945"/>
        <dbReference type="EC" id="1.1.1.27"/>
    </reaction>
</comment>
<reference evidence="13 14" key="1">
    <citation type="submission" date="2020-02" db="EMBL/GenBank/DDBJ databases">
        <authorList>
            <person name="Kim M.K."/>
        </authorList>
    </citation>
    <scope>NUCLEOTIDE SEQUENCE [LARGE SCALE GENOMIC DNA]</scope>
    <source>
        <strain evidence="13 14">17J57-3</strain>
    </source>
</reference>
<organism evidence="13 14">
    <name type="scientific">Noviherbaspirillum galbum</name>
    <dbReference type="NCBI Taxonomy" id="2709383"/>
    <lineage>
        <taxon>Bacteria</taxon>
        <taxon>Pseudomonadati</taxon>
        <taxon>Pseudomonadota</taxon>
        <taxon>Betaproteobacteria</taxon>
        <taxon>Burkholderiales</taxon>
        <taxon>Oxalobacteraceae</taxon>
        <taxon>Noviherbaspirillum</taxon>
    </lineage>
</organism>
<evidence type="ECO:0000256" key="7">
    <source>
        <dbReference type="ARBA" id="ARBA00049258"/>
    </source>
</evidence>
<dbReference type="UniPathway" id="UPA00554">
    <property type="reaction ID" value="UER00611"/>
</dbReference>
<evidence type="ECO:0000256" key="1">
    <source>
        <dbReference type="ARBA" id="ARBA00003966"/>
    </source>
</evidence>
<evidence type="ECO:0000256" key="3">
    <source>
        <dbReference type="ARBA" id="ARBA00006054"/>
    </source>
</evidence>
<dbReference type="HAMAP" id="MF_00488">
    <property type="entry name" value="Lactate_dehydrog"/>
    <property type="match status" value="1"/>
</dbReference>
<feature type="binding site" evidence="8">
    <location>
        <position position="79"/>
    </location>
    <ligand>
        <name>substrate</name>
    </ligand>
</feature>
<gene>
    <name evidence="8" type="primary">ldh</name>
    <name evidence="13" type="ORF">G3574_14795</name>
</gene>
<feature type="binding site" evidence="8">
    <location>
        <position position="165"/>
    </location>
    <ligand>
        <name>beta-D-fructose 1,6-bisphosphate</name>
        <dbReference type="ChEBI" id="CHEBI:32966"/>
        <note>allosteric activator</note>
    </ligand>
</feature>
<evidence type="ECO:0000256" key="9">
    <source>
        <dbReference type="PIRSR" id="PIRSR000102-1"/>
    </source>
</evidence>
<comment type="function">
    <text evidence="8">Catalyzes the conversion of lactate to pyruvate.</text>
</comment>
<feature type="binding site" evidence="8">
    <location>
        <position position="62"/>
    </location>
    <ligand>
        <name>NAD(+)</name>
        <dbReference type="ChEBI" id="CHEBI:57540"/>
    </ligand>
</feature>
<feature type="binding site" evidence="10">
    <location>
        <position position="92"/>
    </location>
    <ligand>
        <name>NAD(+)</name>
        <dbReference type="ChEBI" id="CHEBI:57540"/>
    </ligand>
</feature>
<evidence type="ECO:0000256" key="2">
    <source>
        <dbReference type="ARBA" id="ARBA00004843"/>
    </source>
</evidence>
<proteinExistence type="inferred from homology"/>
<comment type="pathway">
    <text evidence="2 8">Fermentation; pyruvate fermentation to lactate; (S)-lactate from pyruvate: step 1/1.</text>
</comment>
<dbReference type="NCBIfam" id="TIGR01771">
    <property type="entry name" value="L-LDH-NAD"/>
    <property type="match status" value="1"/>
</dbReference>
<feature type="binding site" evidence="8">
    <location>
        <position position="140"/>
    </location>
    <ligand>
        <name>NAD(+)</name>
        <dbReference type="ChEBI" id="CHEBI:57540"/>
    </ligand>
</feature>
<feature type="binding site" evidence="8">
    <location>
        <position position="85"/>
    </location>
    <ligand>
        <name>substrate</name>
    </ligand>
</feature>
<dbReference type="Gene3D" id="3.40.50.720">
    <property type="entry name" value="NAD(P)-binding Rossmann-like Domain"/>
    <property type="match status" value="1"/>
</dbReference>
<dbReference type="GO" id="GO:0004459">
    <property type="term" value="F:L-lactate dehydrogenase (NAD+) activity"/>
    <property type="evidence" value="ECO:0007669"/>
    <property type="project" value="UniProtKB-UniRule"/>
</dbReference>
<dbReference type="InterPro" id="IPR022383">
    <property type="entry name" value="Lactate/malate_DH_C"/>
</dbReference>
<dbReference type="InterPro" id="IPR001236">
    <property type="entry name" value="Lactate/malate_DH_N"/>
</dbReference>
<evidence type="ECO:0000256" key="4">
    <source>
        <dbReference type="ARBA" id="ARBA00012967"/>
    </source>
</evidence>
<dbReference type="Proteomes" id="UP000482155">
    <property type="component" value="Unassembled WGS sequence"/>
</dbReference>
<sequence>MKIGIVGAGHVGATAAHSLVMQGVGSEIVLVDRNRALADAQAMDVLHATPFSHPLRLRSGDYEALEGAAVVIIAAGVSQLAGESRLALLSRNVAVFADIVPLVLRHAGNAVIVVATNPLDIMTYAAARISGLPAERVLGTGTMLDTARFRALIAGRFAVSPSSVHAHVLGEHGDSEVLAWSAARVGGLPLHQLAAASGAPLDPATIADIEDGVRGAAQRIIAGKGATYYGIGAALARLTRAILHDEHAVLTVSSVVDDIEGVRDVALSLPCTVGANGIAMRLPVGLNAQETDALRSSARMIRQHIASLGY</sequence>
<dbReference type="InterPro" id="IPR018177">
    <property type="entry name" value="L-lactate_DH_AS"/>
</dbReference>
<feature type="binding site" evidence="8">
    <location>
        <position position="11"/>
    </location>
    <ligand>
        <name>NAD(+)</name>
        <dbReference type="ChEBI" id="CHEBI:57540"/>
    </ligand>
</feature>
<evidence type="ECO:0000313" key="13">
    <source>
        <dbReference type="EMBL" id="NEX62355.1"/>
    </source>
</evidence>
<dbReference type="SUPFAM" id="SSF51735">
    <property type="entry name" value="NAD(P)-binding Rossmann-fold domains"/>
    <property type="match status" value="1"/>
</dbReference>
<dbReference type="PANTHER" id="PTHR43128:SF16">
    <property type="entry name" value="L-LACTATE DEHYDROGENASE"/>
    <property type="match status" value="1"/>
</dbReference>
<feature type="binding site" evidence="8">
    <location>
        <begin position="145"/>
        <end position="148"/>
    </location>
    <ligand>
        <name>substrate</name>
    </ligand>
</feature>
<feature type="binding site" evidence="8 10">
    <location>
        <position position="32"/>
    </location>
    <ligand>
        <name>NAD(+)</name>
        <dbReference type="ChEBI" id="CHEBI:57540"/>
    </ligand>
</feature>
<evidence type="ECO:0000256" key="8">
    <source>
        <dbReference type="HAMAP-Rule" id="MF_00488"/>
    </source>
</evidence>
<feature type="domain" description="Lactate/malate dehydrogenase C-terminal" evidence="12">
    <location>
        <begin position="142"/>
        <end position="306"/>
    </location>
</feature>
<feature type="binding site" evidence="8">
    <location>
        <begin position="115"/>
        <end position="117"/>
    </location>
    <ligand>
        <name>NAD(+)</name>
        <dbReference type="ChEBI" id="CHEBI:57540"/>
    </ligand>
</feature>
<dbReference type="AlphaFoldDB" id="A0A6B3SSM5"/>
<evidence type="ECO:0000256" key="10">
    <source>
        <dbReference type="PIRSR" id="PIRSR000102-3"/>
    </source>
</evidence>
<evidence type="ECO:0000313" key="14">
    <source>
        <dbReference type="Proteomes" id="UP000482155"/>
    </source>
</evidence>
<comment type="activity regulation">
    <text evidence="8">Allosterically activated by fructose 1,6-bisphosphate (FBP).</text>
</comment>
<dbReference type="EMBL" id="JAAIVB010000048">
    <property type="protein sequence ID" value="NEX62355.1"/>
    <property type="molecule type" value="Genomic_DNA"/>
</dbReference>
<evidence type="ECO:0000259" key="12">
    <source>
        <dbReference type="Pfam" id="PF02866"/>
    </source>
</evidence>
<dbReference type="InterPro" id="IPR011304">
    <property type="entry name" value="L-lactate_DH"/>
</dbReference>
<accession>A0A6B3SSM5</accession>
<dbReference type="Gene3D" id="3.90.110.10">
    <property type="entry name" value="Lactate dehydrogenase/glycoside hydrolase, family 4, C-terminal"/>
    <property type="match status" value="1"/>
</dbReference>
<feature type="binding site" evidence="10">
    <location>
        <begin position="7"/>
        <end position="12"/>
    </location>
    <ligand>
        <name>NAD(+)</name>
        <dbReference type="ChEBI" id="CHEBI:57540"/>
    </ligand>
</feature>
<keyword evidence="5 8" id="KW-0560">Oxidoreductase</keyword>
<keyword evidence="8" id="KW-0963">Cytoplasm</keyword>
<dbReference type="GO" id="GO:0005737">
    <property type="term" value="C:cytoplasm"/>
    <property type="evidence" value="ECO:0007669"/>
    <property type="project" value="UniProtKB-SubCell"/>
</dbReference>
<dbReference type="Pfam" id="PF02866">
    <property type="entry name" value="Ldh_1_C"/>
    <property type="match status" value="1"/>
</dbReference>
<dbReference type="GO" id="GO:0006096">
    <property type="term" value="P:glycolytic process"/>
    <property type="evidence" value="ECO:0007669"/>
    <property type="project" value="UniProtKB-UniRule"/>
</dbReference>
<dbReference type="PRINTS" id="PR00086">
    <property type="entry name" value="LLDHDRGNASE"/>
</dbReference>
<feature type="domain" description="Lactate/malate dehydrogenase N-terminal" evidence="11">
    <location>
        <begin position="1"/>
        <end position="139"/>
    </location>
</feature>
<feature type="binding site" evidence="8">
    <location>
        <begin position="76"/>
        <end position="77"/>
    </location>
    <ligand>
        <name>NAD(+)</name>
        <dbReference type="ChEBI" id="CHEBI:57540"/>
    </ligand>
</feature>